<dbReference type="RefSeq" id="WP_011115901.1">
    <property type="nucleotide sequence ID" value="NC_004917.1"/>
</dbReference>
<name>Q7VHA6_HELHP</name>
<dbReference type="OrthoDB" id="9798761at2"/>
<evidence type="ECO:0000259" key="1">
    <source>
        <dbReference type="Pfam" id="PF03235"/>
    </source>
</evidence>
<proteinExistence type="predicted"/>
<keyword evidence="4" id="KW-1185">Reference proteome</keyword>
<dbReference type="PANTHER" id="PTHR35149:SF1">
    <property type="entry name" value="DUF5655 DOMAIN-CONTAINING PROTEIN"/>
    <property type="match status" value="1"/>
</dbReference>
<reference evidence="3 4" key="1">
    <citation type="journal article" date="2003" name="Proc. Natl. Acad. Sci. U.S.A.">
        <title>The complete genome sequence of the carcinogenic bacterium Helicobacter hepaticus.</title>
        <authorList>
            <person name="Suerbaum S."/>
            <person name="Josenhans C."/>
            <person name="Sterzenbach T."/>
            <person name="Drescher B."/>
            <person name="Brandt P."/>
            <person name="Bell M."/>
            <person name="Droege M."/>
            <person name="Fartmann B."/>
            <person name="Fischer H.-P."/>
            <person name="Ge Z."/>
            <person name="Hoerster A."/>
            <person name="Holland R."/>
            <person name="Klein K."/>
            <person name="Koenig J."/>
            <person name="Macko L."/>
            <person name="Mendz G.L."/>
            <person name="Nyakatura G."/>
            <person name="Schauer D.B."/>
            <person name="Shen Z."/>
            <person name="Weber J."/>
            <person name="Frosch M."/>
            <person name="Fox J.G."/>
        </authorList>
    </citation>
    <scope>NUCLEOTIDE SEQUENCE [LARGE SCALE GENOMIC DNA]</scope>
    <source>
        <strain evidence="4">ATCC 51449 / 3B1</strain>
    </source>
</reference>
<dbReference type="Pfam" id="PF03235">
    <property type="entry name" value="GmrSD_N"/>
    <property type="match status" value="1"/>
</dbReference>
<dbReference type="PANTHER" id="PTHR35149">
    <property type="entry name" value="SLL5132 PROTEIN"/>
    <property type="match status" value="1"/>
</dbReference>
<feature type="domain" description="GmrSD restriction endonucleases C-terminal" evidence="2">
    <location>
        <begin position="429"/>
        <end position="574"/>
    </location>
</feature>
<evidence type="ECO:0008006" key="5">
    <source>
        <dbReference type="Google" id="ProtNLM"/>
    </source>
</evidence>
<dbReference type="eggNOG" id="COG1479">
    <property type="taxonomic scope" value="Bacteria"/>
</dbReference>
<evidence type="ECO:0000313" key="4">
    <source>
        <dbReference type="Proteomes" id="UP000002495"/>
    </source>
</evidence>
<evidence type="ECO:0000313" key="3">
    <source>
        <dbReference type="EMBL" id="AAP77658.1"/>
    </source>
</evidence>
<dbReference type="InterPro" id="IPR011089">
    <property type="entry name" value="GmrSD_C"/>
</dbReference>
<accession>Q7VHA6</accession>
<dbReference type="AlphaFoldDB" id="Q7VHA6"/>
<evidence type="ECO:0000259" key="2">
    <source>
        <dbReference type="Pfam" id="PF07510"/>
    </source>
</evidence>
<protein>
    <recommendedName>
        <fullName evidence="5">DUF262 domain-containing protein</fullName>
    </recommendedName>
</protein>
<dbReference type="Pfam" id="PF07510">
    <property type="entry name" value="GmrSD_C"/>
    <property type="match status" value="1"/>
</dbReference>
<dbReference type="EMBL" id="AE017125">
    <property type="protein sequence ID" value="AAP77658.1"/>
    <property type="molecule type" value="Genomic_DNA"/>
</dbReference>
<dbReference type="InterPro" id="IPR004919">
    <property type="entry name" value="GmrSD_N"/>
</dbReference>
<gene>
    <name evidence="3" type="ordered locus">HH_1061</name>
</gene>
<dbReference type="STRING" id="235279.HH_1061"/>
<sequence>MKATENNFGFMEQESLIEIPFFQRAYVWEEDQWKQLFEDLQDSYTNNREHFLGSIVLKQLPTNAGEGTKRSLIDGQQRLTTFSILVKSLYDKLDEDDKQDNVKYLFKKPTKEKNPKIQHSKVDKTSFNQILQAKDFVSLQDIERCKEGKDKDKIKNRLIRCYEYFTKRIEEIEKNYKEFLDFILNSKLWVTINLDTNEDEQKIFDSINTAGLKLTATDIIKNALFAKAMALNADYEKLYKEYWEDLFEAKENKEFWEEEIATGRLKRVQSEIFLHAFAIIGGFFDVEKDTLENLSDIYKQKTRDFSAQQLESFLKKIKEYALIYQNFPYITKDTPLCFENDEQRLFHILKVTDTNTIMPLILALKFNLKNDFDTMKSCLNLLEVFILTRWLCLKSTKDYNKLFANMTKKLNKTNPLEFLKNNLEEKDIPKRYEIEDCLISKDCYLANKKAALILFWIELYRRHTNKKTQDSIELSYKWTLEHLMPQSWEENWKNIAKDETHAEDLIYQIGNMTLLKSSLNSAIKNASWKIKLNGDGSRKNSIKSCADLLITRELCDKTIWNEDTIRDRTQRLTQEFFKIWNVDIFTK</sequence>
<dbReference type="KEGG" id="hhe:HH_1061"/>
<dbReference type="Proteomes" id="UP000002495">
    <property type="component" value="Chromosome"/>
</dbReference>
<feature type="domain" description="GmrSD restriction endonucleases N-terminal" evidence="1">
    <location>
        <begin position="14"/>
        <end position="225"/>
    </location>
</feature>
<organism evidence="3 4">
    <name type="scientific">Helicobacter hepaticus (strain ATCC 51449 / 3B1)</name>
    <dbReference type="NCBI Taxonomy" id="235279"/>
    <lineage>
        <taxon>Bacteria</taxon>
        <taxon>Pseudomonadati</taxon>
        <taxon>Campylobacterota</taxon>
        <taxon>Epsilonproteobacteria</taxon>
        <taxon>Campylobacterales</taxon>
        <taxon>Helicobacteraceae</taxon>
        <taxon>Helicobacter</taxon>
    </lineage>
</organism>
<dbReference type="HOGENOM" id="CLU_011736_2_2_7"/>